<keyword evidence="7" id="KW-0812">Transmembrane</keyword>
<dbReference type="InterPro" id="IPR019758">
    <property type="entry name" value="Pept_S26A_signal_pept_1_CS"/>
</dbReference>
<comment type="subcellular location">
    <subcellularLocation>
        <location evidence="2">Cell membrane</location>
        <topology evidence="2">Single-pass type II membrane protein</topology>
    </subcellularLocation>
    <subcellularLocation>
        <location evidence="7">Membrane</location>
        <topology evidence="7">Single-pass type II membrane protein</topology>
    </subcellularLocation>
</comment>
<comment type="caution">
    <text evidence="7">Lacks conserved residue(s) required for the propagation of feature annotation.</text>
</comment>
<name>A0A1D8TV79_9CYAN</name>
<dbReference type="GO" id="GO:0005886">
    <property type="term" value="C:plasma membrane"/>
    <property type="evidence" value="ECO:0007669"/>
    <property type="project" value="UniProtKB-SubCell"/>
</dbReference>
<dbReference type="EC" id="3.4.21.89" evidence="4 7"/>
<dbReference type="InterPro" id="IPR019533">
    <property type="entry name" value="Peptidase_S26"/>
</dbReference>
<dbReference type="PANTHER" id="PTHR43390">
    <property type="entry name" value="SIGNAL PEPTIDASE I"/>
    <property type="match status" value="1"/>
</dbReference>
<dbReference type="NCBIfam" id="TIGR02227">
    <property type="entry name" value="sigpep_I_bact"/>
    <property type="match status" value="1"/>
</dbReference>
<dbReference type="PROSITE" id="PS00761">
    <property type="entry name" value="SPASE_I_3"/>
    <property type="match status" value="1"/>
</dbReference>
<feature type="domain" description="Peptidase S26" evidence="8">
    <location>
        <begin position="180"/>
        <end position="335"/>
    </location>
</feature>
<dbReference type="InterPro" id="IPR019756">
    <property type="entry name" value="Pept_S26A_signal_pept_1_Ser-AS"/>
</dbReference>
<evidence type="ECO:0000256" key="3">
    <source>
        <dbReference type="ARBA" id="ARBA00009370"/>
    </source>
</evidence>
<protein>
    <recommendedName>
        <fullName evidence="4 7">Signal peptidase I</fullName>
        <ecNumber evidence="4 7">3.4.21.89</ecNumber>
    </recommendedName>
</protein>
<feature type="transmembrane region" description="Helical" evidence="7">
    <location>
        <begin position="67"/>
        <end position="89"/>
    </location>
</feature>
<feature type="transmembrane region" description="Helical" evidence="7">
    <location>
        <begin position="175"/>
        <end position="193"/>
    </location>
</feature>
<sequence length="344" mass="39401">MSQSWQSLSQSNSGKEPWLAVNLSSFWPGLGQLYAGQLIRGWILIVTQIILQSLGVWLIVFDTRTNIGIGFIFLIAALIIFFWNLFDAYSCTRKVNDISFERQRKSHKDPWRAVFLSRIIPGLGHWYLRKYSISILLLILFIASSIFPLAPIIFQGIVVYYAYVASPVRREITKNTIIIVAIFIILTALIAPLSRNLVEARYIGSGSMLPTLQINDRLIINKFSYSFQEIQRKDIVVFLPTEKLKEQNFKDAFISRSIGLPGDKIEVKDGKVYVNNQQLEENYIEEPPQYSFGPITVPPDSYIVLGDNRNNSYDSHHWGFVPRENIIGKATKRFWPLHRAGAIK</sequence>
<gene>
    <name evidence="9" type="ORF">BJP34_20775</name>
</gene>
<evidence type="ECO:0000313" key="10">
    <source>
        <dbReference type="Proteomes" id="UP000177870"/>
    </source>
</evidence>
<dbReference type="PROSITE" id="PS00501">
    <property type="entry name" value="SPASE_I_1"/>
    <property type="match status" value="1"/>
</dbReference>
<dbReference type="KEGG" id="mpro:BJP34_20775"/>
<dbReference type="CDD" id="cd06530">
    <property type="entry name" value="S26_SPase_I"/>
    <property type="match status" value="1"/>
</dbReference>
<dbReference type="InterPro" id="IPR000223">
    <property type="entry name" value="Pept_S26A_signal_pept_1"/>
</dbReference>
<dbReference type="PRINTS" id="PR00727">
    <property type="entry name" value="LEADERPTASE"/>
</dbReference>
<feature type="transmembrane region" description="Helical" evidence="7">
    <location>
        <begin position="134"/>
        <end position="163"/>
    </location>
</feature>
<evidence type="ECO:0000256" key="7">
    <source>
        <dbReference type="RuleBase" id="RU362042"/>
    </source>
</evidence>
<reference evidence="10" key="1">
    <citation type="submission" date="2016-10" db="EMBL/GenBank/DDBJ databases">
        <title>Comparative genomics uncovers the prolific and rare metabolic potential of the cyanobacterial genus Moorea.</title>
        <authorList>
            <person name="Leao T."/>
            <person name="Castelao G."/>
            <person name="Korobeynikov A."/>
            <person name="Monroe E.A."/>
            <person name="Podell S."/>
            <person name="Glukhov E."/>
            <person name="Allen E."/>
            <person name="Gerwick W.H."/>
            <person name="Gerwick L."/>
        </authorList>
    </citation>
    <scope>NUCLEOTIDE SEQUENCE [LARGE SCALE GENOMIC DNA]</scope>
    <source>
        <strain evidence="10">PAL-8-15-08-1</strain>
    </source>
</reference>
<keyword evidence="5 7" id="KW-0645">Protease</keyword>
<evidence type="ECO:0000259" key="8">
    <source>
        <dbReference type="Pfam" id="PF10502"/>
    </source>
</evidence>
<keyword evidence="7" id="KW-0472">Membrane</keyword>
<keyword evidence="6 7" id="KW-0378">Hydrolase</keyword>
<proteinExistence type="inferred from homology"/>
<evidence type="ECO:0000256" key="1">
    <source>
        <dbReference type="ARBA" id="ARBA00000677"/>
    </source>
</evidence>
<comment type="similarity">
    <text evidence="3 7">Belongs to the peptidase S26 family.</text>
</comment>
<dbReference type="GO" id="GO:0006465">
    <property type="term" value="P:signal peptide processing"/>
    <property type="evidence" value="ECO:0007669"/>
    <property type="project" value="InterPro"/>
</dbReference>
<organism evidence="9 10">
    <name type="scientific">Moorena producens PAL-8-15-08-1</name>
    <dbReference type="NCBI Taxonomy" id="1458985"/>
    <lineage>
        <taxon>Bacteria</taxon>
        <taxon>Bacillati</taxon>
        <taxon>Cyanobacteriota</taxon>
        <taxon>Cyanophyceae</taxon>
        <taxon>Coleofasciculales</taxon>
        <taxon>Coleofasciculaceae</taxon>
        <taxon>Moorena</taxon>
    </lineage>
</organism>
<evidence type="ECO:0000313" key="9">
    <source>
        <dbReference type="EMBL" id="AOX01551.1"/>
    </source>
</evidence>
<dbReference type="AlphaFoldDB" id="A0A1D8TV79"/>
<dbReference type="STRING" id="1458985.BJP34_20775"/>
<dbReference type="Proteomes" id="UP000177870">
    <property type="component" value="Chromosome"/>
</dbReference>
<evidence type="ECO:0000256" key="6">
    <source>
        <dbReference type="ARBA" id="ARBA00022801"/>
    </source>
</evidence>
<dbReference type="Pfam" id="PF10502">
    <property type="entry name" value="Peptidase_S26"/>
    <property type="match status" value="1"/>
</dbReference>
<dbReference type="InterPro" id="IPR036286">
    <property type="entry name" value="LexA/Signal_pep-like_sf"/>
</dbReference>
<dbReference type="EMBL" id="CP017599">
    <property type="protein sequence ID" value="AOX01551.1"/>
    <property type="molecule type" value="Genomic_DNA"/>
</dbReference>
<dbReference type="GO" id="GO:0009003">
    <property type="term" value="F:signal peptidase activity"/>
    <property type="evidence" value="ECO:0007669"/>
    <property type="project" value="UniProtKB-EC"/>
</dbReference>
<dbReference type="Gene3D" id="2.10.109.10">
    <property type="entry name" value="Umud Fragment, subunit A"/>
    <property type="match status" value="1"/>
</dbReference>
<dbReference type="GO" id="GO:0004252">
    <property type="term" value="F:serine-type endopeptidase activity"/>
    <property type="evidence" value="ECO:0007669"/>
    <property type="project" value="InterPro"/>
</dbReference>
<comment type="catalytic activity">
    <reaction evidence="1 7">
        <text>Cleavage of hydrophobic, N-terminal signal or leader sequences from secreted and periplasmic proteins.</text>
        <dbReference type="EC" id="3.4.21.89"/>
    </reaction>
</comment>
<accession>A0A1D8TV79</accession>
<evidence type="ECO:0000256" key="5">
    <source>
        <dbReference type="ARBA" id="ARBA00022670"/>
    </source>
</evidence>
<keyword evidence="7" id="KW-1133">Transmembrane helix</keyword>
<feature type="transmembrane region" description="Helical" evidence="7">
    <location>
        <begin position="42"/>
        <end position="61"/>
    </location>
</feature>
<dbReference type="SUPFAM" id="SSF51306">
    <property type="entry name" value="LexA/Signal peptidase"/>
    <property type="match status" value="1"/>
</dbReference>
<evidence type="ECO:0000256" key="2">
    <source>
        <dbReference type="ARBA" id="ARBA00004401"/>
    </source>
</evidence>
<dbReference type="OrthoDB" id="9802919at2"/>
<evidence type="ECO:0000256" key="4">
    <source>
        <dbReference type="ARBA" id="ARBA00013208"/>
    </source>
</evidence>
<dbReference type="PANTHER" id="PTHR43390:SF1">
    <property type="entry name" value="CHLOROPLAST PROCESSING PEPTIDASE"/>
    <property type="match status" value="1"/>
</dbReference>